<dbReference type="Pfam" id="PF04085">
    <property type="entry name" value="MreC"/>
    <property type="match status" value="1"/>
</dbReference>
<accession>A0A1I3H3Q2</accession>
<dbReference type="OrthoDB" id="9811827at2"/>
<comment type="similarity">
    <text evidence="1">Belongs to the MreC family.</text>
</comment>
<dbReference type="Gene3D" id="2.40.10.350">
    <property type="entry name" value="Rod shape-determining protein MreC, domain 2"/>
    <property type="match status" value="1"/>
</dbReference>
<name>A0A1I3H3Q2_9FLAO</name>
<sequence>MAFLLRLFSKNALFVFFIFLQITALVLMFTRSSMQQSYIAAQSAAFNSWVSGYIDEGASYLQLKQVNENLVNQNKALMEEVYGKQNATKAKFVKIIDTAKGGQIYTFVDGDVVYNSINRRDNYFTINRGKNQGVFPKMGVIAPSGLAGIVINTTDNYALVQSVLSVNKIRISASLKNSGYFGTLTWLGEDSRTMHLSDVPKYVPLQVGDTVMTDGKSSIFPQGIMIGKIAGYEIDNKTGFWDISVELSEKMGKLKKIFVVKNLKKVELQKITDTLNAVMQKNEQ</sequence>
<evidence type="ECO:0000313" key="8">
    <source>
        <dbReference type="Proteomes" id="UP000198931"/>
    </source>
</evidence>
<protein>
    <recommendedName>
        <fullName evidence="2">Cell shape-determining protein MreC</fullName>
    </recommendedName>
    <alternativeName>
        <fullName evidence="4">Cell shape protein MreC</fullName>
    </alternativeName>
</protein>
<dbReference type="InterPro" id="IPR007221">
    <property type="entry name" value="MreC"/>
</dbReference>
<keyword evidence="8" id="KW-1185">Reference proteome</keyword>
<feature type="domain" description="Rod shape-determining protein MreC beta-barrel core" evidence="6">
    <location>
        <begin position="112"/>
        <end position="261"/>
    </location>
</feature>
<dbReference type="PANTHER" id="PTHR34138">
    <property type="entry name" value="CELL SHAPE-DETERMINING PROTEIN MREC"/>
    <property type="match status" value="1"/>
</dbReference>
<evidence type="ECO:0000256" key="1">
    <source>
        <dbReference type="ARBA" id="ARBA00009369"/>
    </source>
</evidence>
<organism evidence="7 8">
    <name type="scientific">Halpernia frigidisoli</name>
    <dbReference type="NCBI Taxonomy" id="1125876"/>
    <lineage>
        <taxon>Bacteria</taxon>
        <taxon>Pseudomonadati</taxon>
        <taxon>Bacteroidota</taxon>
        <taxon>Flavobacteriia</taxon>
        <taxon>Flavobacteriales</taxon>
        <taxon>Weeksellaceae</taxon>
        <taxon>Chryseobacterium group</taxon>
        <taxon>Halpernia</taxon>
    </lineage>
</organism>
<dbReference type="EMBL" id="FOQT01000003">
    <property type="protein sequence ID" value="SFI30182.1"/>
    <property type="molecule type" value="Genomic_DNA"/>
</dbReference>
<proteinExistence type="inferred from homology"/>
<dbReference type="GO" id="GO:0005886">
    <property type="term" value="C:plasma membrane"/>
    <property type="evidence" value="ECO:0007669"/>
    <property type="project" value="TreeGrafter"/>
</dbReference>
<evidence type="ECO:0000256" key="4">
    <source>
        <dbReference type="ARBA" id="ARBA00032089"/>
    </source>
</evidence>
<evidence type="ECO:0000313" key="7">
    <source>
        <dbReference type="EMBL" id="SFI30182.1"/>
    </source>
</evidence>
<evidence type="ECO:0000259" key="6">
    <source>
        <dbReference type="Pfam" id="PF04085"/>
    </source>
</evidence>
<dbReference type="InterPro" id="IPR042175">
    <property type="entry name" value="Cell/Rod_MreC_2"/>
</dbReference>
<dbReference type="Proteomes" id="UP000198931">
    <property type="component" value="Unassembled WGS sequence"/>
</dbReference>
<dbReference type="NCBIfam" id="NF010532">
    <property type="entry name" value="PRK13922.9-3"/>
    <property type="match status" value="1"/>
</dbReference>
<evidence type="ECO:0000256" key="3">
    <source>
        <dbReference type="ARBA" id="ARBA00022960"/>
    </source>
</evidence>
<evidence type="ECO:0000256" key="2">
    <source>
        <dbReference type="ARBA" id="ARBA00013855"/>
    </source>
</evidence>
<gene>
    <name evidence="7" type="ORF">SAMN05443292_2166</name>
</gene>
<dbReference type="InterPro" id="IPR055342">
    <property type="entry name" value="MreC_beta-barrel_core"/>
</dbReference>
<keyword evidence="5" id="KW-0472">Membrane</keyword>
<keyword evidence="5" id="KW-1133">Transmembrane helix</keyword>
<evidence type="ECO:0000256" key="5">
    <source>
        <dbReference type="SAM" id="Phobius"/>
    </source>
</evidence>
<reference evidence="7 8" key="1">
    <citation type="submission" date="2016-10" db="EMBL/GenBank/DDBJ databases">
        <authorList>
            <person name="de Groot N.N."/>
        </authorList>
    </citation>
    <scope>NUCLEOTIDE SEQUENCE [LARGE SCALE GENOMIC DNA]</scope>
    <source>
        <strain evidence="7 8">DSM 26000</strain>
    </source>
</reference>
<dbReference type="STRING" id="1125876.SAMN05443292_2166"/>
<keyword evidence="3" id="KW-0133">Cell shape</keyword>
<dbReference type="GO" id="GO:0008360">
    <property type="term" value="P:regulation of cell shape"/>
    <property type="evidence" value="ECO:0007669"/>
    <property type="project" value="UniProtKB-KW"/>
</dbReference>
<dbReference type="AlphaFoldDB" id="A0A1I3H3Q2"/>
<keyword evidence="5" id="KW-0812">Transmembrane</keyword>
<dbReference type="RefSeq" id="WP_090080425.1">
    <property type="nucleotide sequence ID" value="NZ_FOQT01000003.1"/>
</dbReference>
<dbReference type="InterPro" id="IPR042177">
    <property type="entry name" value="Cell/Rod_1"/>
</dbReference>
<dbReference type="PANTHER" id="PTHR34138:SF1">
    <property type="entry name" value="CELL SHAPE-DETERMINING PROTEIN MREC"/>
    <property type="match status" value="1"/>
</dbReference>
<feature type="transmembrane region" description="Helical" evidence="5">
    <location>
        <begin position="12"/>
        <end position="30"/>
    </location>
</feature>
<dbReference type="Gene3D" id="2.40.10.340">
    <property type="entry name" value="Rod shape-determining protein MreC, domain 1"/>
    <property type="match status" value="1"/>
</dbReference>